<protein>
    <submittedName>
        <fullName evidence="2">Uncharacterized protein</fullName>
    </submittedName>
</protein>
<keyword evidence="3" id="KW-1185">Reference proteome</keyword>
<evidence type="ECO:0000313" key="2">
    <source>
        <dbReference type="EMBL" id="MBC8538110.1"/>
    </source>
</evidence>
<sequence>MQSWMDTVFEKLRGYDEKKATRFMQIAGFLFGLIAWIAFIILNRVQGGFLGILALLVFALAFLARGRLHRETGWNMRPFNVGMAIGVGVGLVLWTAYGAITGDLFKTVA</sequence>
<organism evidence="2 3">
    <name type="scientific">Guopingia tenuis</name>
    <dbReference type="NCBI Taxonomy" id="2763656"/>
    <lineage>
        <taxon>Bacteria</taxon>
        <taxon>Bacillati</taxon>
        <taxon>Bacillota</taxon>
        <taxon>Clostridia</taxon>
        <taxon>Christensenellales</taxon>
        <taxon>Christensenellaceae</taxon>
        <taxon>Guopingia</taxon>
    </lineage>
</organism>
<keyword evidence="1" id="KW-0472">Membrane</keyword>
<dbReference type="AlphaFoldDB" id="A0A926DJ95"/>
<reference evidence="2" key="1">
    <citation type="submission" date="2020-08" db="EMBL/GenBank/DDBJ databases">
        <title>Genome public.</title>
        <authorList>
            <person name="Liu C."/>
            <person name="Sun Q."/>
        </authorList>
    </citation>
    <scope>NUCLEOTIDE SEQUENCE</scope>
    <source>
        <strain evidence="2">NSJ-63</strain>
    </source>
</reference>
<gene>
    <name evidence="2" type="ORF">H8693_04080</name>
</gene>
<keyword evidence="1" id="KW-0812">Transmembrane</keyword>
<accession>A0A926DJ95</accession>
<evidence type="ECO:0000256" key="1">
    <source>
        <dbReference type="SAM" id="Phobius"/>
    </source>
</evidence>
<evidence type="ECO:0000313" key="3">
    <source>
        <dbReference type="Proteomes" id="UP000617951"/>
    </source>
</evidence>
<feature type="transmembrane region" description="Helical" evidence="1">
    <location>
        <begin position="78"/>
        <end position="100"/>
    </location>
</feature>
<dbReference type="EMBL" id="JACRSS010000001">
    <property type="protein sequence ID" value="MBC8538110.1"/>
    <property type="molecule type" value="Genomic_DNA"/>
</dbReference>
<keyword evidence="1" id="KW-1133">Transmembrane helix</keyword>
<feature type="transmembrane region" description="Helical" evidence="1">
    <location>
        <begin position="48"/>
        <end position="66"/>
    </location>
</feature>
<comment type="caution">
    <text evidence="2">The sequence shown here is derived from an EMBL/GenBank/DDBJ whole genome shotgun (WGS) entry which is preliminary data.</text>
</comment>
<name>A0A926DJ95_9FIRM</name>
<feature type="transmembrane region" description="Helical" evidence="1">
    <location>
        <begin position="21"/>
        <end position="42"/>
    </location>
</feature>
<dbReference type="Proteomes" id="UP000617951">
    <property type="component" value="Unassembled WGS sequence"/>
</dbReference>
<proteinExistence type="predicted"/>
<dbReference type="RefSeq" id="WP_249279891.1">
    <property type="nucleotide sequence ID" value="NZ_JACRSS010000001.1"/>
</dbReference>